<evidence type="ECO:0000313" key="3">
    <source>
        <dbReference type="Proteomes" id="UP000284868"/>
    </source>
</evidence>
<organism evidence="2 3">
    <name type="scientific">Amedibacillus dolichus</name>
    <dbReference type="NCBI Taxonomy" id="31971"/>
    <lineage>
        <taxon>Bacteria</taxon>
        <taxon>Bacillati</taxon>
        <taxon>Bacillota</taxon>
        <taxon>Erysipelotrichia</taxon>
        <taxon>Erysipelotrichales</taxon>
        <taxon>Erysipelotrichaceae</taxon>
        <taxon>Amedibacillus</taxon>
    </lineage>
</organism>
<dbReference type="RefSeq" id="WP_004798798.1">
    <property type="nucleotide sequence ID" value="NZ_CABKNA010000005.1"/>
</dbReference>
<dbReference type="OrthoDB" id="3191472at2"/>
<dbReference type="PANTHER" id="PTHR40056">
    <property type="entry name" value="HYPOTHETICAL CYTOSOLIC PROTEIN"/>
    <property type="match status" value="1"/>
</dbReference>
<accession>A0A415PBS3</accession>
<evidence type="ECO:0000313" key="1">
    <source>
        <dbReference type="EMBL" id="MBS4883645.1"/>
    </source>
</evidence>
<comment type="caution">
    <text evidence="2">The sequence shown here is derived from an EMBL/GenBank/DDBJ whole genome shotgun (WGS) entry which is preliminary data.</text>
</comment>
<protein>
    <submittedName>
        <fullName evidence="2">DUF1836 domain-containing protein</fullName>
    </submittedName>
</protein>
<name>A0A415PBS3_9FIRM</name>
<dbReference type="InterPro" id="IPR014975">
    <property type="entry name" value="DUF1836"/>
</dbReference>
<sequence length="183" mass="21141">MCHTEENTKPELEQIAALQSFHLPRWEELPDFDLYMDQLITLIKNYLHPLCLDESNLITSSMVNNYVKLNIIPKPTKKRYQRIHLAYLIAITLLKQVLTISEIRDGIDLQANICGLKEAYNMFCEEQENAIHKTAQILIGDSNAVLEIQNFQSNNAAMKLSTLSLATNFITRILLMYKKKELE</sequence>
<dbReference type="Proteomes" id="UP000284868">
    <property type="component" value="Unassembled WGS sequence"/>
</dbReference>
<gene>
    <name evidence="2" type="ORF">DWZ83_06555</name>
    <name evidence="1" type="ORF">KHZ85_02645</name>
</gene>
<dbReference type="GeneID" id="92793117"/>
<dbReference type="PANTHER" id="PTHR40056:SF1">
    <property type="entry name" value="DUF1836 DOMAIN-CONTAINING PROTEIN"/>
    <property type="match status" value="1"/>
</dbReference>
<dbReference type="Proteomes" id="UP000753219">
    <property type="component" value="Unassembled WGS sequence"/>
</dbReference>
<dbReference type="Pfam" id="PF08876">
    <property type="entry name" value="DUF1836"/>
    <property type="match status" value="1"/>
</dbReference>
<proteinExistence type="predicted"/>
<evidence type="ECO:0000313" key="2">
    <source>
        <dbReference type="EMBL" id="RHM10137.1"/>
    </source>
</evidence>
<keyword evidence="3" id="KW-1185">Reference proteome</keyword>
<reference evidence="2 3" key="1">
    <citation type="submission" date="2018-08" db="EMBL/GenBank/DDBJ databases">
        <title>A genome reference for cultivated species of the human gut microbiota.</title>
        <authorList>
            <person name="Zou Y."/>
            <person name="Xue W."/>
            <person name="Luo G."/>
        </authorList>
    </citation>
    <scope>NUCLEOTIDE SEQUENCE [LARGE SCALE GENOMIC DNA]</scope>
    <source>
        <strain evidence="2 3">AF35-6BH</strain>
    </source>
</reference>
<dbReference type="AlphaFoldDB" id="A0A415PBS3"/>
<dbReference type="EMBL" id="QRPK01000030">
    <property type="protein sequence ID" value="RHM10137.1"/>
    <property type="molecule type" value="Genomic_DNA"/>
</dbReference>
<reference evidence="1" key="2">
    <citation type="submission" date="2021-02" db="EMBL/GenBank/DDBJ databases">
        <title>Infant gut strain persistence is associated with maternal origin, phylogeny, and functional potential including surface adhesion and iron acquisition.</title>
        <authorList>
            <person name="Lou Y.C."/>
        </authorList>
    </citation>
    <scope>NUCLEOTIDE SEQUENCE</scope>
    <source>
        <strain evidence="1">L3_108_103G1_dasL3_108_103G1_concoct_2</strain>
    </source>
</reference>
<dbReference type="EMBL" id="JAGZMZ010000004">
    <property type="protein sequence ID" value="MBS4883645.1"/>
    <property type="molecule type" value="Genomic_DNA"/>
</dbReference>